<dbReference type="GO" id="GO:0002100">
    <property type="term" value="P:tRNA wobble adenosine to inosine editing"/>
    <property type="evidence" value="ECO:0007669"/>
    <property type="project" value="TreeGrafter"/>
</dbReference>
<dbReference type="PROSITE" id="PS51747">
    <property type="entry name" value="CYT_DCMP_DEAMINASES_2"/>
    <property type="match status" value="1"/>
</dbReference>
<dbReference type="InterPro" id="IPR002125">
    <property type="entry name" value="CMP_dCMP_dom"/>
</dbReference>
<accession>A0A177AXH3</accession>
<dbReference type="Pfam" id="PF00383">
    <property type="entry name" value="dCMP_cyt_deam_1"/>
    <property type="match status" value="1"/>
</dbReference>
<name>A0A177AXH3_9BILA</name>
<dbReference type="CDD" id="cd01285">
    <property type="entry name" value="nucleoside_deaminase"/>
    <property type="match status" value="1"/>
</dbReference>
<evidence type="ECO:0000256" key="1">
    <source>
        <dbReference type="ARBA" id="ARBA00022801"/>
    </source>
</evidence>
<gene>
    <name evidence="3" type="ORF">A3Q56_05553</name>
</gene>
<evidence type="ECO:0000259" key="2">
    <source>
        <dbReference type="PROSITE" id="PS51747"/>
    </source>
</evidence>
<dbReference type="Proteomes" id="UP000078046">
    <property type="component" value="Unassembled WGS sequence"/>
</dbReference>
<dbReference type="OrthoDB" id="408702at2759"/>
<protein>
    <submittedName>
        <fullName evidence="3">Deaminase domain-containing protein 1</fullName>
    </submittedName>
</protein>
<proteinExistence type="predicted"/>
<dbReference type="PANTHER" id="PTHR11079:SF149">
    <property type="entry name" value="TRNA-SPECIFIC ADENOSINE DEAMINASE 2"/>
    <property type="match status" value="1"/>
</dbReference>
<keyword evidence="1" id="KW-0378">Hydrolase</keyword>
<dbReference type="InterPro" id="IPR016193">
    <property type="entry name" value="Cytidine_deaminase-like"/>
</dbReference>
<dbReference type="AlphaFoldDB" id="A0A177AXH3"/>
<dbReference type="SUPFAM" id="SSF53927">
    <property type="entry name" value="Cytidine deaminase-like"/>
    <property type="match status" value="1"/>
</dbReference>
<sequence length="208" mass="24158">MDLDLMKNWMNCAFEAAENAYKHGETPIGAVLVYKSKYILCSASNETNKTHNPLKHAEMIIIEKYIKLCINVDLRQYNFLQNDQNIGPSPDLYNLLINQNLLKNEYKNENDQNIFNALNCDDLRLYITMEPCIMCTDALRRSEILNVICCTRNDRFGGTHFVNVATDKRENLPVLNISYAENFDSVNLLKKFYNQENYNAPPCKRIKK</sequence>
<dbReference type="GO" id="GO:0052717">
    <property type="term" value="F:tRNA-specific adenosine-34 deaminase activity"/>
    <property type="evidence" value="ECO:0007669"/>
    <property type="project" value="TreeGrafter"/>
</dbReference>
<dbReference type="PANTHER" id="PTHR11079">
    <property type="entry name" value="CYTOSINE DEAMINASE FAMILY MEMBER"/>
    <property type="match status" value="1"/>
</dbReference>
<keyword evidence="4" id="KW-1185">Reference proteome</keyword>
<reference evidence="3 4" key="1">
    <citation type="submission" date="2016-04" db="EMBL/GenBank/DDBJ databases">
        <title>The genome of Intoshia linei affirms orthonectids as highly simplified spiralians.</title>
        <authorList>
            <person name="Mikhailov K.V."/>
            <person name="Slusarev G.S."/>
            <person name="Nikitin M.A."/>
            <person name="Logacheva M.D."/>
            <person name="Penin A."/>
            <person name="Aleoshin V."/>
            <person name="Panchin Y.V."/>
        </authorList>
    </citation>
    <scope>NUCLEOTIDE SEQUENCE [LARGE SCALE GENOMIC DNA]</scope>
    <source>
        <strain evidence="3">Intl2013</strain>
        <tissue evidence="3">Whole animal</tissue>
    </source>
</reference>
<feature type="domain" description="CMP/dCMP-type deaminase" evidence="2">
    <location>
        <begin position="4"/>
        <end position="161"/>
    </location>
</feature>
<organism evidence="3 4">
    <name type="scientific">Intoshia linei</name>
    <dbReference type="NCBI Taxonomy" id="1819745"/>
    <lineage>
        <taxon>Eukaryota</taxon>
        <taxon>Metazoa</taxon>
        <taxon>Spiralia</taxon>
        <taxon>Lophotrochozoa</taxon>
        <taxon>Mesozoa</taxon>
        <taxon>Orthonectida</taxon>
        <taxon>Rhopaluridae</taxon>
        <taxon>Intoshia</taxon>
    </lineage>
</organism>
<dbReference type="EMBL" id="LWCA01000845">
    <property type="protein sequence ID" value="OAF66727.1"/>
    <property type="molecule type" value="Genomic_DNA"/>
</dbReference>
<comment type="caution">
    <text evidence="3">The sequence shown here is derived from an EMBL/GenBank/DDBJ whole genome shotgun (WGS) entry which is preliminary data.</text>
</comment>
<evidence type="ECO:0000313" key="3">
    <source>
        <dbReference type="EMBL" id="OAF66727.1"/>
    </source>
</evidence>
<dbReference type="Gene3D" id="3.40.140.10">
    <property type="entry name" value="Cytidine Deaminase, domain 2"/>
    <property type="match status" value="1"/>
</dbReference>
<evidence type="ECO:0000313" key="4">
    <source>
        <dbReference type="Proteomes" id="UP000078046"/>
    </source>
</evidence>